<reference evidence="3 4" key="1">
    <citation type="journal article" date="2018" name="Front. Microbiol.">
        <title>Conversion of Methionine to Cysteine in Lactobacillus paracasei Depends on the Highly Mobile cysK-ctl-cysE Gene Cluster.</title>
        <authorList>
            <person name="Wuthrich D."/>
            <person name="Irmler S."/>
            <person name="Berthoud H."/>
            <person name="Guggenbuhl B."/>
            <person name="Eugster E."/>
            <person name="Bruggmann R."/>
        </authorList>
    </citation>
    <scope>NUCLEOTIDE SEQUENCE [LARGE SCALE GENOMIC DNA]</scope>
    <source>
        <strain evidence="1 3">FAM18157</strain>
        <strain evidence="2 4">FAM18172</strain>
    </source>
</reference>
<dbReference type="Pfam" id="PF06296">
    <property type="entry name" value="RelE"/>
    <property type="match status" value="1"/>
</dbReference>
<dbReference type="AlphaFoldDB" id="A0A422M665"/>
<dbReference type="RefSeq" id="WP_016371420.1">
    <property type="nucleotide sequence ID" value="NZ_CP012187.1"/>
</dbReference>
<evidence type="ECO:0000313" key="3">
    <source>
        <dbReference type="Proteomes" id="UP000284716"/>
    </source>
</evidence>
<evidence type="ECO:0000313" key="2">
    <source>
        <dbReference type="EMBL" id="RND83250.1"/>
    </source>
</evidence>
<dbReference type="Proteomes" id="UP000285532">
    <property type="component" value="Unassembled WGS sequence"/>
</dbReference>
<organism evidence="2 4">
    <name type="scientific">Lacticaseibacillus paracasei</name>
    <name type="common">Lactobacillus paracasei</name>
    <dbReference type="NCBI Taxonomy" id="1597"/>
    <lineage>
        <taxon>Bacteria</taxon>
        <taxon>Bacillati</taxon>
        <taxon>Bacillota</taxon>
        <taxon>Bacilli</taxon>
        <taxon>Lactobacillales</taxon>
        <taxon>Lactobacillaceae</taxon>
        <taxon>Lacticaseibacillus</taxon>
    </lineage>
</organism>
<dbReference type="Proteomes" id="UP000284716">
    <property type="component" value="Unassembled WGS sequence"/>
</dbReference>
<proteinExistence type="predicted"/>
<protein>
    <recommendedName>
        <fullName evidence="5">Addiction module toxin RelE</fullName>
    </recommendedName>
</protein>
<gene>
    <name evidence="1" type="ORF">FAM18157_01899</name>
    <name evidence="2" type="ORF">FAM18172_02451</name>
</gene>
<comment type="caution">
    <text evidence="2">The sequence shown here is derived from an EMBL/GenBank/DDBJ whole genome shotgun (WGS) entry which is preliminary data.</text>
</comment>
<evidence type="ECO:0000313" key="4">
    <source>
        <dbReference type="Proteomes" id="UP000285532"/>
    </source>
</evidence>
<dbReference type="InterPro" id="IPR009387">
    <property type="entry name" value="HigB-2"/>
</dbReference>
<dbReference type="EMBL" id="LKFS01000077">
    <property type="protein sequence ID" value="RND80480.1"/>
    <property type="molecule type" value="Genomic_DNA"/>
</dbReference>
<accession>A0A422M665</accession>
<evidence type="ECO:0008006" key="5">
    <source>
        <dbReference type="Google" id="ProtNLM"/>
    </source>
</evidence>
<dbReference type="EMBL" id="LKFU01000096">
    <property type="protein sequence ID" value="RND83250.1"/>
    <property type="molecule type" value="Genomic_DNA"/>
</dbReference>
<evidence type="ECO:0000313" key="1">
    <source>
        <dbReference type="EMBL" id="RND80480.1"/>
    </source>
</evidence>
<name>A0A422M665_LACPA</name>
<sequence length="130" mass="14993">MALIYFNYLPSFNKEWGKQNLSQADKESLEAQILDYLSAVPESRNGRLFPGQMIRGTGGAYKLRYADDASNYGKRGSYRVIYVVVHNDTLYFLTVFPKHQKENLSNAEVASLKKVVQRLKRGEYDHEKHT</sequence>